<dbReference type="GO" id="GO:0008270">
    <property type="term" value="F:zinc ion binding"/>
    <property type="evidence" value="ECO:0007669"/>
    <property type="project" value="InterPro"/>
</dbReference>
<dbReference type="SUPFAM" id="SSF52317">
    <property type="entry name" value="Class I glutamine amidotransferase-like"/>
    <property type="match status" value="1"/>
</dbReference>
<dbReference type="GO" id="GO:0004181">
    <property type="term" value="F:metallocarboxypeptidase activity"/>
    <property type="evidence" value="ECO:0007669"/>
    <property type="project" value="InterPro"/>
</dbReference>
<dbReference type="InterPro" id="IPR000834">
    <property type="entry name" value="Peptidase_M14"/>
</dbReference>
<dbReference type="InterPro" id="IPR029062">
    <property type="entry name" value="Class_I_gatase-like"/>
</dbReference>
<dbReference type="OrthoDB" id="9758209at2"/>
<accession>A0A0D8JDU8</accession>
<feature type="domain" description="Peptidase M14" evidence="1">
    <location>
        <begin position="63"/>
        <end position="285"/>
    </location>
</feature>
<keyword evidence="3" id="KW-1185">Reference proteome</keyword>
<protein>
    <recommendedName>
        <fullName evidence="1">Peptidase M14 domain-containing protein</fullName>
    </recommendedName>
</protein>
<dbReference type="Proteomes" id="UP000032544">
    <property type="component" value="Unassembled WGS sequence"/>
</dbReference>
<dbReference type="Gene3D" id="3.40.630.10">
    <property type="entry name" value="Zn peptidases"/>
    <property type="match status" value="1"/>
</dbReference>
<organism evidence="2 3">
    <name type="scientific">Draconibacterium sediminis</name>
    <dbReference type="NCBI Taxonomy" id="1544798"/>
    <lineage>
        <taxon>Bacteria</taxon>
        <taxon>Pseudomonadati</taxon>
        <taxon>Bacteroidota</taxon>
        <taxon>Bacteroidia</taxon>
        <taxon>Marinilabiliales</taxon>
        <taxon>Prolixibacteraceae</taxon>
        <taxon>Draconibacterium</taxon>
    </lineage>
</organism>
<proteinExistence type="predicted"/>
<gene>
    <name evidence="2" type="ORF">LH29_05670</name>
</gene>
<dbReference type="EMBL" id="JRHC01000001">
    <property type="protein sequence ID" value="KJF44914.1"/>
    <property type="molecule type" value="Genomic_DNA"/>
</dbReference>
<evidence type="ECO:0000259" key="1">
    <source>
        <dbReference type="Pfam" id="PF00246"/>
    </source>
</evidence>
<dbReference type="SUPFAM" id="SSF53187">
    <property type="entry name" value="Zn-dependent exopeptidases"/>
    <property type="match status" value="1"/>
</dbReference>
<dbReference type="STRING" id="1544798.LH29_05670"/>
<dbReference type="GO" id="GO:0006508">
    <property type="term" value="P:proteolysis"/>
    <property type="evidence" value="ECO:0007669"/>
    <property type="project" value="InterPro"/>
</dbReference>
<dbReference type="AlphaFoldDB" id="A0A0D8JDU8"/>
<evidence type="ECO:0000313" key="2">
    <source>
        <dbReference type="EMBL" id="KJF44914.1"/>
    </source>
</evidence>
<dbReference type="PATRIC" id="fig|1544798.3.peg.1143"/>
<reference evidence="2 3" key="1">
    <citation type="submission" date="2014-09" db="EMBL/GenBank/DDBJ databases">
        <title>Draft Genome Sequence of Draconibacterium sp. JN14CK-3.</title>
        <authorList>
            <person name="Dong C."/>
            <person name="Lai Q."/>
            <person name="Shao Z."/>
        </authorList>
    </citation>
    <scope>NUCLEOTIDE SEQUENCE [LARGE SCALE GENOMIC DNA]</scope>
    <source>
        <strain evidence="2 3">JN14CK-3</strain>
    </source>
</reference>
<dbReference type="RefSeq" id="WP_045026498.1">
    <property type="nucleotide sequence ID" value="NZ_JRHC01000001.1"/>
</dbReference>
<evidence type="ECO:0000313" key="3">
    <source>
        <dbReference type="Proteomes" id="UP000032544"/>
    </source>
</evidence>
<comment type="caution">
    <text evidence="2">The sequence shown here is derived from an EMBL/GenBank/DDBJ whole genome shotgun (WGS) entry which is preliminary data.</text>
</comment>
<dbReference type="Pfam" id="PF00246">
    <property type="entry name" value="Peptidase_M14"/>
    <property type="match status" value="1"/>
</dbReference>
<sequence>MKRSVTTIFILFLIIFSQAQEKLSYFLPDDVTYNSEIPTPEKFFGQKMGEWHLTHDQVLYYAKTIAQSSNRAILYEYARSYENRPLVHLVFTSPENQQNLDELKELHYNFSEPGKDIAKSDVPLVVSLTYGVHGNESSATNASVLTAYYLAAAEGAKIDKLLEKNIIIVDPCLNPDGFTRHSMWANMHQSATPNGDNNSRQFQEVWPAGRTNHYWFDLNRDYLLLVHPESRGRVQKFHEWKPNIVTDHHEMGANSTFFFQPGVPSRNNPLTPEKNYELTHKIGDYHAKFLDKIGSTYFTEEQFDDYYFGKGSSYPDVNGSIGILFEQAGFRGRYRNTSNGQKALAFGIRNQFATSLSTLEAAMNLHDELLDMQKEFYSSALDLGAKSKTKAYIFGGSTDRVKTQHFVDLLNRHQIEVYENESKLEADGQTFESSTSYVVPLNQKQYRLIHSIFEEVHEFTDTTFYDVSTWTFPHAYDLHAAKLGSLNGVSLSDEPVEAQKIAGKLLEADNPVGYLFRWDEYSTAEALYKIQNAGLRTYAATKEFTIAGNDEEEAFSYGSIFIPVQDQIMSGSQAKAFLENVAQNTGVDIYAVSSGLTPTGIDLGSNSFEPLTKPKILTFAGGSASSRDIGEIWHLFDQRYHIPLTLAESSSLSKIKLSSYTTIILSGNFTEWGTTEINKLKSWVSEGGTLIAYKDATTWAAKNQIGNTTFQKPVSPDSTRYLSYAERSKEESLNYISGAIFETDIDVTHPLCFGYSDKQLAIFKSSTTVANSLEKKYVEPVKFSQSPYLSGWVSDDNINRLKNAPVVTVQNIGRGKLISYHDNMTFRGTWLGTNKLFSNSVFFGDIIR</sequence>
<name>A0A0D8JDU8_9BACT</name>